<feature type="non-terminal residue" evidence="4">
    <location>
        <position position="445"/>
    </location>
</feature>
<dbReference type="PANTHER" id="PTHR44019">
    <property type="entry name" value="WD REPEAT-CONTAINING PROTEIN 55"/>
    <property type="match status" value="1"/>
</dbReference>
<proteinExistence type="predicted"/>
<dbReference type="Proteomes" id="UP000654075">
    <property type="component" value="Unassembled WGS sequence"/>
</dbReference>
<reference evidence="4" key="1">
    <citation type="submission" date="2021-02" db="EMBL/GenBank/DDBJ databases">
        <authorList>
            <person name="Dougan E. K."/>
            <person name="Rhodes N."/>
            <person name="Thang M."/>
            <person name="Chan C."/>
        </authorList>
    </citation>
    <scope>NUCLEOTIDE SEQUENCE</scope>
</reference>
<dbReference type="InterPro" id="IPR050505">
    <property type="entry name" value="WDR55/POC1"/>
</dbReference>
<dbReference type="PROSITE" id="PS50082">
    <property type="entry name" value="WD_REPEATS_2"/>
    <property type="match status" value="1"/>
</dbReference>
<protein>
    <recommendedName>
        <fullName evidence="6">Target of rapamycin complex subunit LST8</fullName>
    </recommendedName>
</protein>
<evidence type="ECO:0000256" key="3">
    <source>
        <dbReference type="PROSITE-ProRule" id="PRU00221"/>
    </source>
</evidence>
<dbReference type="Gene3D" id="2.130.10.10">
    <property type="entry name" value="YVTN repeat-like/Quinoprotein amine dehydrogenase"/>
    <property type="match status" value="2"/>
</dbReference>
<dbReference type="Pfam" id="PF00400">
    <property type="entry name" value="WD40"/>
    <property type="match status" value="1"/>
</dbReference>
<dbReference type="EMBL" id="CAJNNV010010964">
    <property type="protein sequence ID" value="CAE8599299.1"/>
    <property type="molecule type" value="Genomic_DNA"/>
</dbReference>
<evidence type="ECO:0000256" key="1">
    <source>
        <dbReference type="ARBA" id="ARBA00022574"/>
    </source>
</evidence>
<gene>
    <name evidence="4" type="ORF">PGLA1383_LOCUS17657</name>
</gene>
<dbReference type="InterPro" id="IPR015943">
    <property type="entry name" value="WD40/YVTN_repeat-like_dom_sf"/>
</dbReference>
<accession>A0A813ELI1</accession>
<evidence type="ECO:0000256" key="2">
    <source>
        <dbReference type="ARBA" id="ARBA00022737"/>
    </source>
</evidence>
<dbReference type="PANTHER" id="PTHR44019:SF8">
    <property type="entry name" value="POC1 CENTRIOLAR PROTEIN HOMOLOG"/>
    <property type="match status" value="1"/>
</dbReference>
<dbReference type="PROSITE" id="PS50294">
    <property type="entry name" value="WD_REPEATS_REGION"/>
    <property type="match status" value="1"/>
</dbReference>
<name>A0A813ELI1_POLGL</name>
<sequence length="445" mass="48373">AVLPSFRLLSCLLTQDWDIVHLFFSTPLGWPTLALTTLRGIPTYCSHHVDMLVYMWRYSGYIPPLTVLGILMYWLCAMLPATACGDANGAPSASFLRRHLREAGLLRLLQATRPESLMVVPTSVDSSSFRRVGEAEVAQDRASLLQRLGIRSLEMAATPSRAAMLSVKAKAINKHRSVILRAMAACRGPVSSICLATELNAVIVGDTSGGVSVFDVESGAKLREFDREKAEAVTAVAYAPGLRAVIAAECSMARDTARVLIWDADSGALRTEMTYTNYVCSLAFASELQAVVSGDGNFMTDKQTGTRRLELRCTELPWGLALAPEVEAFVVSECHFGGAGRKQMPEQQFGRVAICDVASGERRAEFDCSSPVMSLAFVPDNGVVVCGARDGQITIWDLEAQRKRSTLSMPSSVNSLVYDLITKRLTAGDKSGNIRVWTLDEVMSC</sequence>
<evidence type="ECO:0008006" key="6">
    <source>
        <dbReference type="Google" id="ProtNLM"/>
    </source>
</evidence>
<dbReference type="SUPFAM" id="SSF50998">
    <property type="entry name" value="Quinoprotein alcohol dehydrogenase-like"/>
    <property type="match status" value="1"/>
</dbReference>
<evidence type="ECO:0000313" key="5">
    <source>
        <dbReference type="Proteomes" id="UP000654075"/>
    </source>
</evidence>
<dbReference type="AlphaFoldDB" id="A0A813ELI1"/>
<organism evidence="4 5">
    <name type="scientific">Polarella glacialis</name>
    <name type="common">Dinoflagellate</name>
    <dbReference type="NCBI Taxonomy" id="89957"/>
    <lineage>
        <taxon>Eukaryota</taxon>
        <taxon>Sar</taxon>
        <taxon>Alveolata</taxon>
        <taxon>Dinophyceae</taxon>
        <taxon>Suessiales</taxon>
        <taxon>Suessiaceae</taxon>
        <taxon>Polarella</taxon>
    </lineage>
</organism>
<dbReference type="InterPro" id="IPR011047">
    <property type="entry name" value="Quinoprotein_ADH-like_sf"/>
</dbReference>
<keyword evidence="5" id="KW-1185">Reference proteome</keyword>
<keyword evidence="1 3" id="KW-0853">WD repeat</keyword>
<dbReference type="SMART" id="SM00320">
    <property type="entry name" value="WD40"/>
    <property type="match status" value="3"/>
</dbReference>
<keyword evidence="2" id="KW-0677">Repeat</keyword>
<comment type="caution">
    <text evidence="4">The sequence shown here is derived from an EMBL/GenBank/DDBJ whole genome shotgun (WGS) entry which is preliminary data.</text>
</comment>
<feature type="repeat" description="WD" evidence="3">
    <location>
        <begin position="369"/>
        <end position="406"/>
    </location>
</feature>
<dbReference type="SUPFAM" id="SSF53756">
    <property type="entry name" value="UDP-Glycosyltransferase/glycogen phosphorylase"/>
    <property type="match status" value="1"/>
</dbReference>
<evidence type="ECO:0000313" key="4">
    <source>
        <dbReference type="EMBL" id="CAE8599299.1"/>
    </source>
</evidence>
<dbReference type="InterPro" id="IPR001680">
    <property type="entry name" value="WD40_rpt"/>
</dbReference>